<protein>
    <submittedName>
        <fullName evidence="2">Uncharacterized protein</fullName>
    </submittedName>
</protein>
<feature type="region of interest" description="Disordered" evidence="1">
    <location>
        <begin position="404"/>
        <end position="441"/>
    </location>
</feature>
<reference evidence="3" key="1">
    <citation type="journal article" date="2019" name="Int. J. Syst. Evol. Microbiol.">
        <title>The Global Catalogue of Microorganisms (GCM) 10K type strain sequencing project: providing services to taxonomists for standard genome sequencing and annotation.</title>
        <authorList>
            <consortium name="The Broad Institute Genomics Platform"/>
            <consortium name="The Broad Institute Genome Sequencing Center for Infectious Disease"/>
            <person name="Wu L."/>
            <person name="Ma J."/>
        </authorList>
    </citation>
    <scope>NUCLEOTIDE SEQUENCE [LARGE SCALE GENOMIC DNA]</scope>
    <source>
        <strain evidence="3">JCM 17441</strain>
    </source>
</reference>
<gene>
    <name evidence="2" type="ORF">GCM10022255_079650</name>
</gene>
<proteinExistence type="predicted"/>
<accession>A0ABP8DKW6</accession>
<evidence type="ECO:0000313" key="2">
    <source>
        <dbReference type="EMBL" id="GAA4258542.1"/>
    </source>
</evidence>
<dbReference type="EMBL" id="BAABAT010000031">
    <property type="protein sequence ID" value="GAA4258542.1"/>
    <property type="molecule type" value="Genomic_DNA"/>
</dbReference>
<sequence>MSGRKTRTISEDRYEYLNRIAAGHSSLVADLPRLFEGVQQQCRSMLDQEMRTVNQRQQDFARSLAGLSERAAAFERDTTARLAAQQAQMNADKAYLEAAITQEREIRARQVAALQSEVDAIKDTAQREQEAAQAWLADADALHGAIRTHLPHERFAPGEVSAVDAELQTARTNLASGFAGPALGLAQGGFHRLTEIRGRVELLEHQWRQVQADARERLLTVRALAERNRTRPGITDDDRELPDVTIDVNALTDGAVTAAEKRIEARLAEVENLGTSVERLRAVTAEADAIEAAITDAVRAANVAHLATQARADLARNIVGTLQRNGYGRPREMTYEGDDQRNALFVKLRHPDGSTIVVEVAPTPAPSPLAAPGIHMTIHSFDVDTTSSETRDERMREIVDELRAEGNDVHAGQFTAEEPDRRVLDFDRLRKPGTDRDRDAG</sequence>
<feature type="compositionally biased region" description="Basic and acidic residues" evidence="1">
    <location>
        <begin position="418"/>
        <end position="441"/>
    </location>
</feature>
<dbReference type="RefSeq" id="WP_345135469.1">
    <property type="nucleotide sequence ID" value="NZ_BAABAT010000031.1"/>
</dbReference>
<evidence type="ECO:0000256" key="1">
    <source>
        <dbReference type="SAM" id="MobiDB-lite"/>
    </source>
</evidence>
<name>A0ABP8DKW6_9ACTN</name>
<comment type="caution">
    <text evidence="2">The sequence shown here is derived from an EMBL/GenBank/DDBJ whole genome shotgun (WGS) entry which is preliminary data.</text>
</comment>
<evidence type="ECO:0000313" key="3">
    <source>
        <dbReference type="Proteomes" id="UP001500620"/>
    </source>
</evidence>
<dbReference type="Proteomes" id="UP001500620">
    <property type="component" value="Unassembled WGS sequence"/>
</dbReference>
<keyword evidence="3" id="KW-1185">Reference proteome</keyword>
<organism evidence="2 3">
    <name type="scientific">Dactylosporangium darangshiense</name>
    <dbReference type="NCBI Taxonomy" id="579108"/>
    <lineage>
        <taxon>Bacteria</taxon>
        <taxon>Bacillati</taxon>
        <taxon>Actinomycetota</taxon>
        <taxon>Actinomycetes</taxon>
        <taxon>Micromonosporales</taxon>
        <taxon>Micromonosporaceae</taxon>
        <taxon>Dactylosporangium</taxon>
    </lineage>
</organism>